<evidence type="ECO:0000313" key="3">
    <source>
        <dbReference type="Proteomes" id="UP000542674"/>
    </source>
</evidence>
<evidence type="ECO:0000256" key="1">
    <source>
        <dbReference type="SAM" id="MobiDB-lite"/>
    </source>
</evidence>
<comment type="caution">
    <text evidence="2">The sequence shown here is derived from an EMBL/GenBank/DDBJ whole genome shotgun (WGS) entry which is preliminary data.</text>
</comment>
<sequence>MGGTRPRRTATTPARAASGTPCSATPSGYRRFRALPVLVAAVVLVVTGRVEVAEPGALLT</sequence>
<dbReference type="AlphaFoldDB" id="A0A7W7T253"/>
<gene>
    <name evidence="2" type="ORF">F4559_002556</name>
</gene>
<organism evidence="2 3">
    <name type="scientific">Saccharothrix violaceirubra</name>
    <dbReference type="NCBI Taxonomy" id="413306"/>
    <lineage>
        <taxon>Bacteria</taxon>
        <taxon>Bacillati</taxon>
        <taxon>Actinomycetota</taxon>
        <taxon>Actinomycetes</taxon>
        <taxon>Pseudonocardiales</taxon>
        <taxon>Pseudonocardiaceae</taxon>
        <taxon>Saccharothrix</taxon>
    </lineage>
</organism>
<protein>
    <submittedName>
        <fullName evidence="2">Uncharacterized protein</fullName>
    </submittedName>
</protein>
<reference evidence="2 3" key="1">
    <citation type="submission" date="2020-08" db="EMBL/GenBank/DDBJ databases">
        <title>Sequencing the genomes of 1000 actinobacteria strains.</title>
        <authorList>
            <person name="Klenk H.-P."/>
        </authorList>
    </citation>
    <scope>NUCLEOTIDE SEQUENCE [LARGE SCALE GENOMIC DNA]</scope>
    <source>
        <strain evidence="2 3">DSM 45084</strain>
    </source>
</reference>
<name>A0A7W7T253_9PSEU</name>
<keyword evidence="3" id="KW-1185">Reference proteome</keyword>
<feature type="region of interest" description="Disordered" evidence="1">
    <location>
        <begin position="1"/>
        <end position="25"/>
    </location>
</feature>
<dbReference type="EMBL" id="JACHJS010000001">
    <property type="protein sequence ID" value="MBB4965197.1"/>
    <property type="molecule type" value="Genomic_DNA"/>
</dbReference>
<evidence type="ECO:0000313" key="2">
    <source>
        <dbReference type="EMBL" id="MBB4965197.1"/>
    </source>
</evidence>
<proteinExistence type="predicted"/>
<accession>A0A7W7T253</accession>
<dbReference type="Proteomes" id="UP000542674">
    <property type="component" value="Unassembled WGS sequence"/>
</dbReference>
<dbReference type="RefSeq" id="WP_184668630.1">
    <property type="nucleotide sequence ID" value="NZ_BAABAI010000013.1"/>
</dbReference>